<dbReference type="EMBL" id="JANBOH010000101">
    <property type="protein sequence ID" value="KAJ1645504.1"/>
    <property type="molecule type" value="Genomic_DNA"/>
</dbReference>
<protein>
    <submittedName>
        <fullName evidence="9">Mau2 chromatid cohesion factor</fullName>
    </submittedName>
</protein>
<sequence length="974" mass="106601">MSFHSNDNANSSSSSNNHTKNVYNHMNTQGHENPPQQYTLQQQQGSGSWHLPNSNVYMQPHQYQYQLQQRFSSSSLHGGNAVLSASPESIASHYSSHAMQLWGARRLHTDSPVSVSASSTMPTTVTTMPAATQAADNTSSSNNRFNTILDSNASSLYMPQTVSRPHLTATVASPSMAANPLVTVSNNLACLSARGISQPDQNSYRFSMNAQQVYAQNFASVPSSNAATSLAENPAAFIHFVSQHIPSPSVYNPQYVSCHQQQQQHQHQHQQQMTIASSETHENMLARTQPVEAAAATATAKTADISAPAPAFKKMSLSEESASTSATIVEPIHEVIWAQAESHFGKAQRLFLQSTTSVSTPVSDLETRGIAVWRANIFSGLSCLYGVLQLCEGPRNQKKRVAKNMVLLGPEIEAKTRLRIAQALGEWAEGPEASKQEEAHLTRALMIVPASEGSIDTRYSIIATQCRLFLRLGRTQWAEQKIKSALADAQQRTLYRWAHFFSLELSNLYAAYGDIRNATDMLQISAKQAQQTGDKSMETVVNVQLLGRLVQERTWSEACSLAERIKPVITSSELAMLPQVRSRFWALQAASEAMQGNHIAAKDSCNSARIALKEWQVAFARMLATEQISDGGSCFSIPSVYGNSALIIRGWSYYEAHAWVMLVSAYSACGDDAHEQATAFLRLALEGVKRGEADGFRIQLAQIKLLVLLHIVDKAVASLQLAEAKQALDQAMMVVTDSENASVARDNRSTKFGKPNKPGMLWRYSRDCIALRWAMYRHRIGDFDQAIDAYVCVAANGPKDLRFAALVNLSLLYLTSDQKLDQQLKDTCGPLGMLLEEIKSAGSGPQSAFEKTRSSIIELLQGIECAEPVKAKTHLLACLRTCTEAADTAMQGWTLCLLGTLVLPTGQYNQAMKMCAAGQAIAQRANDPLQNAAAIGILTHIEKAVGDPQRCAKLLQVDKQFLEQFNALIVESSN</sequence>
<dbReference type="Pfam" id="PF10345">
    <property type="entry name" value="Cohesin_load"/>
    <property type="match status" value="1"/>
</dbReference>
<evidence type="ECO:0000256" key="1">
    <source>
        <dbReference type="ARBA" id="ARBA00004123"/>
    </source>
</evidence>
<evidence type="ECO:0000313" key="9">
    <source>
        <dbReference type="EMBL" id="KAJ1645504.1"/>
    </source>
</evidence>
<evidence type="ECO:0000256" key="6">
    <source>
        <dbReference type="ARBA" id="ARBA00023242"/>
    </source>
</evidence>
<evidence type="ECO:0000256" key="2">
    <source>
        <dbReference type="ARBA" id="ARBA00008585"/>
    </source>
</evidence>
<evidence type="ECO:0000256" key="3">
    <source>
        <dbReference type="ARBA" id="ARBA00022618"/>
    </source>
</evidence>
<feature type="region of interest" description="Disordered" evidence="8">
    <location>
        <begin position="1"/>
        <end position="52"/>
    </location>
</feature>
<gene>
    <name evidence="9" type="primary">MAU2</name>
    <name evidence="9" type="ORF">LPJ64_002895</name>
</gene>
<dbReference type="Proteomes" id="UP001145021">
    <property type="component" value="Unassembled WGS sequence"/>
</dbReference>
<evidence type="ECO:0000256" key="5">
    <source>
        <dbReference type="ARBA" id="ARBA00022829"/>
    </source>
</evidence>
<feature type="compositionally biased region" description="Low complexity" evidence="8">
    <location>
        <begin position="1"/>
        <end position="17"/>
    </location>
</feature>
<organism evidence="9 10">
    <name type="scientific">Coemansia asiatica</name>
    <dbReference type="NCBI Taxonomy" id="1052880"/>
    <lineage>
        <taxon>Eukaryota</taxon>
        <taxon>Fungi</taxon>
        <taxon>Fungi incertae sedis</taxon>
        <taxon>Zoopagomycota</taxon>
        <taxon>Kickxellomycotina</taxon>
        <taxon>Kickxellomycetes</taxon>
        <taxon>Kickxellales</taxon>
        <taxon>Kickxellaceae</taxon>
        <taxon>Coemansia</taxon>
    </lineage>
</organism>
<dbReference type="GO" id="GO:0005634">
    <property type="term" value="C:nucleus"/>
    <property type="evidence" value="ECO:0007669"/>
    <property type="project" value="UniProtKB-SubCell"/>
</dbReference>
<reference evidence="9" key="1">
    <citation type="submission" date="2022-07" db="EMBL/GenBank/DDBJ databases">
        <title>Phylogenomic reconstructions and comparative analyses of Kickxellomycotina fungi.</title>
        <authorList>
            <person name="Reynolds N.K."/>
            <person name="Stajich J.E."/>
            <person name="Barry K."/>
            <person name="Grigoriev I.V."/>
            <person name="Crous P."/>
            <person name="Smith M.E."/>
        </authorList>
    </citation>
    <scope>NUCLEOTIDE SEQUENCE</scope>
    <source>
        <strain evidence="9">NBRC 105413</strain>
    </source>
</reference>
<comment type="similarity">
    <text evidence="2">Belongs to the SCC4/mau-2 family.</text>
</comment>
<keyword evidence="4" id="KW-0498">Mitosis</keyword>
<evidence type="ECO:0000313" key="10">
    <source>
        <dbReference type="Proteomes" id="UP001145021"/>
    </source>
</evidence>
<keyword evidence="5" id="KW-0159">Chromosome partition</keyword>
<accession>A0A9W7XKQ4</accession>
<evidence type="ECO:0000256" key="4">
    <source>
        <dbReference type="ARBA" id="ARBA00022776"/>
    </source>
</evidence>
<name>A0A9W7XKQ4_9FUNG</name>
<dbReference type="PANTHER" id="PTHR21394">
    <property type="entry name" value="MAU2 CHROMATID COHESION FACTOR HOMOLOG"/>
    <property type="match status" value="1"/>
</dbReference>
<dbReference type="AlphaFoldDB" id="A0A9W7XKQ4"/>
<keyword evidence="10" id="KW-1185">Reference proteome</keyword>
<dbReference type="GO" id="GO:0007064">
    <property type="term" value="P:mitotic sister chromatid cohesion"/>
    <property type="evidence" value="ECO:0007669"/>
    <property type="project" value="InterPro"/>
</dbReference>
<feature type="compositionally biased region" description="Polar residues" evidence="8">
    <location>
        <begin position="18"/>
        <end position="35"/>
    </location>
</feature>
<evidence type="ECO:0000256" key="8">
    <source>
        <dbReference type="SAM" id="MobiDB-lite"/>
    </source>
</evidence>
<dbReference type="InterPro" id="IPR019440">
    <property type="entry name" value="MAU2"/>
</dbReference>
<dbReference type="GO" id="GO:0051301">
    <property type="term" value="P:cell division"/>
    <property type="evidence" value="ECO:0007669"/>
    <property type="project" value="UniProtKB-KW"/>
</dbReference>
<proteinExistence type="inferred from homology"/>
<keyword evidence="3" id="KW-0132">Cell division</keyword>
<keyword evidence="6" id="KW-0539">Nucleus</keyword>
<comment type="subcellular location">
    <subcellularLocation>
        <location evidence="1">Nucleus</location>
    </subcellularLocation>
</comment>
<keyword evidence="7" id="KW-0131">Cell cycle</keyword>
<comment type="caution">
    <text evidence="9">The sequence shown here is derived from an EMBL/GenBank/DDBJ whole genome shotgun (WGS) entry which is preliminary data.</text>
</comment>
<dbReference type="GO" id="GO:0007059">
    <property type="term" value="P:chromosome segregation"/>
    <property type="evidence" value="ECO:0007669"/>
    <property type="project" value="UniProtKB-KW"/>
</dbReference>
<evidence type="ECO:0000256" key="7">
    <source>
        <dbReference type="ARBA" id="ARBA00023306"/>
    </source>
</evidence>